<proteinExistence type="predicted"/>
<reference evidence="2 3" key="1">
    <citation type="submission" date="2012-02" db="EMBL/GenBank/DDBJ databases">
        <title>Whole genome shotgun sequence of Gordonia sputi NBRC 100414.</title>
        <authorList>
            <person name="Yoshida I."/>
            <person name="Hosoyama A."/>
            <person name="Tsuchikane K."/>
            <person name="Katsumata H."/>
            <person name="Yamazaki S."/>
            <person name="Fujita N."/>
        </authorList>
    </citation>
    <scope>NUCLEOTIDE SEQUENCE [LARGE SCALE GENOMIC DNA]</scope>
    <source>
        <strain evidence="2 3">NBRC 100414</strain>
    </source>
</reference>
<dbReference type="Proteomes" id="UP000005845">
    <property type="component" value="Unassembled WGS sequence"/>
</dbReference>
<comment type="caution">
    <text evidence="2">The sequence shown here is derived from an EMBL/GenBank/DDBJ whole genome shotgun (WGS) entry which is preliminary data.</text>
</comment>
<organism evidence="2 3">
    <name type="scientific">Gordonia sputi NBRC 100414</name>
    <dbReference type="NCBI Taxonomy" id="1089453"/>
    <lineage>
        <taxon>Bacteria</taxon>
        <taxon>Bacillati</taxon>
        <taxon>Actinomycetota</taxon>
        <taxon>Actinomycetes</taxon>
        <taxon>Mycobacteriales</taxon>
        <taxon>Gordoniaceae</taxon>
        <taxon>Gordonia</taxon>
    </lineage>
</organism>
<feature type="region of interest" description="Disordered" evidence="1">
    <location>
        <begin position="39"/>
        <end position="88"/>
    </location>
</feature>
<gene>
    <name evidence="2" type="ORF">GOSPT_095_00500</name>
</gene>
<evidence type="ECO:0000256" key="1">
    <source>
        <dbReference type="SAM" id="MobiDB-lite"/>
    </source>
</evidence>
<evidence type="ECO:0000313" key="2">
    <source>
        <dbReference type="EMBL" id="GAB40259.1"/>
    </source>
</evidence>
<accession>H5U3F1</accession>
<sequence>MSNLTQNRCAAPFFPTSCPRTADRGQTLYEERGALIDGRCPAMGTADRTSDLSHKPRRPPSGLCPAGLESDMARVTPNISGHNDEMVS</sequence>
<dbReference type="eggNOG" id="ENOG5030F2S">
    <property type="taxonomic scope" value="Bacteria"/>
</dbReference>
<evidence type="ECO:0000313" key="3">
    <source>
        <dbReference type="Proteomes" id="UP000005845"/>
    </source>
</evidence>
<name>H5U3F1_9ACTN</name>
<dbReference type="AlphaFoldDB" id="H5U3F1"/>
<dbReference type="EMBL" id="BAFC01000093">
    <property type="protein sequence ID" value="GAB40259.1"/>
    <property type="molecule type" value="Genomic_DNA"/>
</dbReference>
<protein>
    <submittedName>
        <fullName evidence="2">Uncharacterized protein</fullName>
    </submittedName>
</protein>
<keyword evidence="3" id="KW-1185">Reference proteome</keyword>